<evidence type="ECO:0008006" key="4">
    <source>
        <dbReference type="Google" id="ProtNLM"/>
    </source>
</evidence>
<name>A0ABV1VBQ0_9ACTN</name>
<comment type="caution">
    <text evidence="2">The sequence shown here is derived from an EMBL/GenBank/DDBJ whole genome shotgun (WGS) entry which is preliminary data.</text>
</comment>
<dbReference type="Proteomes" id="UP001490330">
    <property type="component" value="Unassembled WGS sequence"/>
</dbReference>
<feature type="chain" id="PRO_5047497573" description="Secreted protein" evidence="1">
    <location>
        <begin position="31"/>
        <end position="147"/>
    </location>
</feature>
<sequence>MLKTSLLRATAVALATIAALFGLSAGPASAADRVTCGDTYHKEVEYPGGGGMRPCGIAEFTPNAVRGAEVLKVCDWSRDGHSAVMVYYRSDTAQWAGLWESGGYGSCTYEEIEMASGSSIKFKACAGEAATGAILSSTCSSYLTVRA</sequence>
<evidence type="ECO:0000313" key="3">
    <source>
        <dbReference type="Proteomes" id="UP001490330"/>
    </source>
</evidence>
<protein>
    <recommendedName>
        <fullName evidence="4">Secreted protein</fullName>
    </recommendedName>
</protein>
<dbReference type="RefSeq" id="WP_350724243.1">
    <property type="nucleotide sequence ID" value="NZ_JBEPCO010000052.1"/>
</dbReference>
<gene>
    <name evidence="2" type="ORF">ABT322_09035</name>
</gene>
<reference evidence="2 3" key="1">
    <citation type="submission" date="2024-06" db="EMBL/GenBank/DDBJ databases">
        <title>The Natural Products Discovery Center: Release of the First 8490 Sequenced Strains for Exploring Actinobacteria Biosynthetic Diversity.</title>
        <authorList>
            <person name="Kalkreuter E."/>
            <person name="Kautsar S.A."/>
            <person name="Yang D."/>
            <person name="Bader C.D."/>
            <person name="Teijaro C.N."/>
            <person name="Fluegel L."/>
            <person name="Davis C.M."/>
            <person name="Simpson J.R."/>
            <person name="Lauterbach L."/>
            <person name="Steele A.D."/>
            <person name="Gui C."/>
            <person name="Meng S."/>
            <person name="Li G."/>
            <person name="Viehrig K."/>
            <person name="Ye F."/>
            <person name="Su P."/>
            <person name="Kiefer A.F."/>
            <person name="Nichols A."/>
            <person name="Cepeda A.J."/>
            <person name="Yan W."/>
            <person name="Fan B."/>
            <person name="Jiang Y."/>
            <person name="Adhikari A."/>
            <person name="Zheng C.-J."/>
            <person name="Schuster L."/>
            <person name="Cowan T.M."/>
            <person name="Smanski M.J."/>
            <person name="Chevrette M.G."/>
            <person name="De Carvalho L.P.S."/>
            <person name="Shen B."/>
        </authorList>
    </citation>
    <scope>NUCLEOTIDE SEQUENCE [LARGE SCALE GENOMIC DNA]</scope>
    <source>
        <strain evidence="2 3">NPDC000632</strain>
    </source>
</reference>
<organism evidence="2 3">
    <name type="scientific">Streptomyces flaveolus</name>
    <dbReference type="NCBI Taxonomy" id="67297"/>
    <lineage>
        <taxon>Bacteria</taxon>
        <taxon>Bacillati</taxon>
        <taxon>Actinomycetota</taxon>
        <taxon>Actinomycetes</taxon>
        <taxon>Kitasatosporales</taxon>
        <taxon>Streptomycetaceae</taxon>
        <taxon>Streptomyces</taxon>
    </lineage>
</organism>
<keyword evidence="1" id="KW-0732">Signal</keyword>
<keyword evidence="3" id="KW-1185">Reference proteome</keyword>
<evidence type="ECO:0000313" key="2">
    <source>
        <dbReference type="EMBL" id="MER6903917.1"/>
    </source>
</evidence>
<dbReference type="EMBL" id="JBEPCV010000005">
    <property type="protein sequence ID" value="MER6903917.1"/>
    <property type="molecule type" value="Genomic_DNA"/>
</dbReference>
<feature type="signal peptide" evidence="1">
    <location>
        <begin position="1"/>
        <end position="30"/>
    </location>
</feature>
<accession>A0ABV1VBQ0</accession>
<evidence type="ECO:0000256" key="1">
    <source>
        <dbReference type="SAM" id="SignalP"/>
    </source>
</evidence>
<proteinExistence type="predicted"/>